<accession>A0A6A4WZQ0</accession>
<dbReference type="OrthoDB" id="67700at2759"/>
<dbReference type="Gene3D" id="2.60.40.150">
    <property type="entry name" value="C2 domain"/>
    <property type="match status" value="2"/>
</dbReference>
<dbReference type="AlphaFoldDB" id="A0A6A4WZQ0"/>
<dbReference type="SUPFAM" id="SSF57610">
    <property type="entry name" value="Thyroglobulin type-1 domain"/>
    <property type="match status" value="2"/>
</dbReference>
<feature type="chain" id="PRO_5025370237" evidence="4">
    <location>
        <begin position="16"/>
        <end position="408"/>
    </location>
</feature>
<dbReference type="SMART" id="SM00211">
    <property type="entry name" value="TY"/>
    <property type="match status" value="2"/>
</dbReference>
<dbReference type="PROSITE" id="PS51162">
    <property type="entry name" value="THYROGLOBULIN_1_2"/>
    <property type="match status" value="2"/>
</dbReference>
<name>A0A6A4WZQ0_AMPAM</name>
<dbReference type="EMBL" id="VIIS01000240">
    <property type="protein sequence ID" value="KAF0311433.1"/>
    <property type="molecule type" value="Genomic_DNA"/>
</dbReference>
<dbReference type="PROSITE" id="PS50004">
    <property type="entry name" value="C2"/>
    <property type="match status" value="1"/>
</dbReference>
<organism evidence="7 8">
    <name type="scientific">Amphibalanus amphitrite</name>
    <name type="common">Striped barnacle</name>
    <name type="synonym">Balanus amphitrite</name>
    <dbReference type="NCBI Taxonomy" id="1232801"/>
    <lineage>
        <taxon>Eukaryota</taxon>
        <taxon>Metazoa</taxon>
        <taxon>Ecdysozoa</taxon>
        <taxon>Arthropoda</taxon>
        <taxon>Crustacea</taxon>
        <taxon>Multicrustacea</taxon>
        <taxon>Cirripedia</taxon>
        <taxon>Thoracica</taxon>
        <taxon>Thoracicalcarea</taxon>
        <taxon>Balanomorpha</taxon>
        <taxon>Balanoidea</taxon>
        <taxon>Balanidae</taxon>
        <taxon>Amphibalaninae</taxon>
        <taxon>Amphibalanus</taxon>
    </lineage>
</organism>
<dbReference type="Pfam" id="PF00168">
    <property type="entry name" value="C2"/>
    <property type="match status" value="2"/>
</dbReference>
<dbReference type="GO" id="GO:0000149">
    <property type="term" value="F:SNARE binding"/>
    <property type="evidence" value="ECO:0007669"/>
    <property type="project" value="TreeGrafter"/>
</dbReference>
<comment type="caution">
    <text evidence="3">Lacks conserved residue(s) required for the propagation of feature annotation.</text>
</comment>
<dbReference type="SMART" id="SM00239">
    <property type="entry name" value="C2"/>
    <property type="match status" value="1"/>
</dbReference>
<dbReference type="Pfam" id="PF00086">
    <property type="entry name" value="Thyroglobulin_1"/>
    <property type="match status" value="2"/>
</dbReference>
<evidence type="ECO:0000259" key="5">
    <source>
        <dbReference type="PROSITE" id="PS50004"/>
    </source>
</evidence>
<dbReference type="PRINTS" id="PR00360">
    <property type="entry name" value="C2DOMAIN"/>
</dbReference>
<feature type="domain" description="C2" evidence="5">
    <location>
        <begin position="264"/>
        <end position="398"/>
    </location>
</feature>
<feature type="disulfide bond" evidence="3">
    <location>
        <begin position="93"/>
        <end position="112"/>
    </location>
</feature>
<evidence type="ECO:0000313" key="8">
    <source>
        <dbReference type="Proteomes" id="UP000440578"/>
    </source>
</evidence>
<dbReference type="Proteomes" id="UP000440578">
    <property type="component" value="Unassembled WGS sequence"/>
</dbReference>
<dbReference type="InterPro" id="IPR035892">
    <property type="entry name" value="C2_domain_sf"/>
</dbReference>
<dbReference type="GO" id="GO:0031045">
    <property type="term" value="C:dense core granule"/>
    <property type="evidence" value="ECO:0007669"/>
    <property type="project" value="TreeGrafter"/>
</dbReference>
<dbReference type="PANTHER" id="PTHR10024">
    <property type="entry name" value="SYNAPTOTAGMIN"/>
    <property type="match status" value="1"/>
</dbReference>
<proteinExistence type="predicted"/>
<reference evidence="7 8" key="1">
    <citation type="submission" date="2019-07" db="EMBL/GenBank/DDBJ databases">
        <title>Draft genome assembly of a fouling barnacle, Amphibalanus amphitrite (Darwin, 1854): The first reference genome for Thecostraca.</title>
        <authorList>
            <person name="Kim W."/>
        </authorList>
    </citation>
    <scope>NUCLEOTIDE SEQUENCE [LARGE SCALE GENOMIC DNA]</scope>
    <source>
        <strain evidence="7">SNU_AA5</strain>
        <tissue evidence="7">Soma without cirri and trophi</tissue>
    </source>
</reference>
<keyword evidence="4" id="KW-0732">Signal</keyword>
<evidence type="ECO:0000259" key="6">
    <source>
        <dbReference type="PROSITE" id="PS51162"/>
    </source>
</evidence>
<dbReference type="GO" id="GO:0048488">
    <property type="term" value="P:synaptic vesicle endocytosis"/>
    <property type="evidence" value="ECO:0007669"/>
    <property type="project" value="TreeGrafter"/>
</dbReference>
<comment type="caution">
    <text evidence="7">The sequence shown here is derived from an EMBL/GenBank/DDBJ whole genome shotgun (WGS) entry which is preliminary data.</text>
</comment>
<gene>
    <name evidence="7" type="primary">Syt1_1</name>
    <name evidence="7" type="ORF">FJT64_017753</name>
</gene>
<keyword evidence="2 3" id="KW-1015">Disulfide bond</keyword>
<dbReference type="GO" id="GO:0005886">
    <property type="term" value="C:plasma membrane"/>
    <property type="evidence" value="ECO:0007669"/>
    <property type="project" value="TreeGrafter"/>
</dbReference>
<dbReference type="GO" id="GO:0048791">
    <property type="term" value="P:calcium ion-regulated exocytosis of neurotransmitter"/>
    <property type="evidence" value="ECO:0007669"/>
    <property type="project" value="TreeGrafter"/>
</dbReference>
<dbReference type="GO" id="GO:0030672">
    <property type="term" value="C:synaptic vesicle membrane"/>
    <property type="evidence" value="ECO:0007669"/>
    <property type="project" value="TreeGrafter"/>
</dbReference>
<dbReference type="GO" id="GO:0005544">
    <property type="term" value="F:calcium-dependent phospholipid binding"/>
    <property type="evidence" value="ECO:0007669"/>
    <property type="project" value="TreeGrafter"/>
</dbReference>
<keyword evidence="8" id="KW-1185">Reference proteome</keyword>
<feature type="signal peptide" evidence="4">
    <location>
        <begin position="1"/>
        <end position="15"/>
    </location>
</feature>
<dbReference type="GO" id="GO:0005509">
    <property type="term" value="F:calcium ion binding"/>
    <property type="evidence" value="ECO:0007669"/>
    <property type="project" value="TreeGrafter"/>
</dbReference>
<dbReference type="Gene3D" id="4.10.800.10">
    <property type="entry name" value="Thyroglobulin type-1"/>
    <property type="match status" value="2"/>
</dbReference>
<dbReference type="GO" id="GO:0030276">
    <property type="term" value="F:clathrin binding"/>
    <property type="evidence" value="ECO:0007669"/>
    <property type="project" value="TreeGrafter"/>
</dbReference>
<evidence type="ECO:0000256" key="1">
    <source>
        <dbReference type="ARBA" id="ARBA00022737"/>
    </source>
</evidence>
<feature type="domain" description="Thyroglobulin type-1" evidence="6">
    <location>
        <begin position="22"/>
        <end position="91"/>
    </location>
</feature>
<dbReference type="InterPro" id="IPR036857">
    <property type="entry name" value="Thyroglobulin_1_sf"/>
</dbReference>
<dbReference type="PRINTS" id="PR00399">
    <property type="entry name" value="SYNAPTOTAGMN"/>
</dbReference>
<dbReference type="SUPFAM" id="SSF49562">
    <property type="entry name" value="C2 domain (Calcium/lipid-binding domain, CaLB)"/>
    <property type="match status" value="2"/>
</dbReference>
<dbReference type="GO" id="GO:0030424">
    <property type="term" value="C:axon"/>
    <property type="evidence" value="ECO:0007669"/>
    <property type="project" value="TreeGrafter"/>
</dbReference>
<dbReference type="InterPro" id="IPR001565">
    <property type="entry name" value="Synaptotagmin"/>
</dbReference>
<dbReference type="PROSITE" id="PS51257">
    <property type="entry name" value="PROKAR_LIPOPROTEIN"/>
    <property type="match status" value="1"/>
</dbReference>
<evidence type="ECO:0000256" key="4">
    <source>
        <dbReference type="SAM" id="SignalP"/>
    </source>
</evidence>
<evidence type="ECO:0000313" key="7">
    <source>
        <dbReference type="EMBL" id="KAF0311433.1"/>
    </source>
</evidence>
<evidence type="ECO:0000256" key="2">
    <source>
        <dbReference type="ARBA" id="ARBA00023157"/>
    </source>
</evidence>
<keyword evidence="1" id="KW-0677">Repeat</keyword>
<dbReference type="CDD" id="cd08402">
    <property type="entry name" value="C2B_Synaptotagmin-1"/>
    <property type="match status" value="1"/>
</dbReference>
<dbReference type="CDD" id="cd00191">
    <property type="entry name" value="TY"/>
    <property type="match status" value="1"/>
</dbReference>
<dbReference type="PANTHER" id="PTHR10024:SF227">
    <property type="entry name" value="SYNAPTOTAGMIN 1"/>
    <property type="match status" value="1"/>
</dbReference>
<protein>
    <submittedName>
        <fullName evidence="7">Synaptotagmin 1</fullName>
    </submittedName>
</protein>
<sequence length="408" mass="45677">MRSLLALCLPLLVAGQACPPFLRPCWTRMMELDEIRSCDGALPPGAEEPLCDPAGKFLPKQCSGSQCYCVDPHGEKLRYSKNRWETDNMMCNCAIEEAEIQKDGRIGVTLQCDELGNYHHTQCTGTSCYCVHPHSGEKKIGTESNIVDLDRLEARCASVGILILALCFWCFRLCLRPCRGNGAQVQDEEIADNKSSRRSSGKSLPYADAMNKTLVFAVFDFDRFSKHDQIGEVQLPLSHVDLANVIDECRELVSVESDAEQDKKLGDICFSIRYVPTSSKLTVTILEAKNLKKMDVGGLSDPYVKVEVILGKRKPKKKKTSVKRNTLNPYFNESMTFDKINRNQIEKVQLIVTVVDYDRIGSSDPIGRCVLGCQATGAELRHWTDMLAAPRRPIAQWHTLQNPEPDES</sequence>
<feature type="domain" description="Thyroglobulin type-1" evidence="6">
    <location>
        <begin position="93"/>
        <end position="156"/>
    </location>
</feature>
<dbReference type="InterPro" id="IPR000008">
    <property type="entry name" value="C2_dom"/>
</dbReference>
<dbReference type="GO" id="GO:0001786">
    <property type="term" value="F:phosphatidylserine binding"/>
    <property type="evidence" value="ECO:0007669"/>
    <property type="project" value="TreeGrafter"/>
</dbReference>
<dbReference type="InterPro" id="IPR000716">
    <property type="entry name" value="Thyroglobulin_1"/>
</dbReference>
<evidence type="ECO:0000256" key="3">
    <source>
        <dbReference type="PROSITE-ProRule" id="PRU00500"/>
    </source>
</evidence>